<accession>A0ABC8V2G9</accession>
<proteinExistence type="predicted"/>
<evidence type="ECO:0000313" key="2">
    <source>
        <dbReference type="EMBL" id="CAK9187536.1"/>
    </source>
</evidence>
<dbReference type="AlphaFoldDB" id="A0ABC8V2G9"/>
<protein>
    <submittedName>
        <fullName evidence="2">Uncharacterized protein</fullName>
    </submittedName>
</protein>
<feature type="compositionally biased region" description="Basic and acidic residues" evidence="1">
    <location>
        <begin position="80"/>
        <end position="89"/>
    </location>
</feature>
<keyword evidence="3" id="KW-1185">Reference proteome</keyword>
<sequence length="99" mass="11117">MMLGDCFCPYCASNYRPLHQYSLKAAASFIDSTRGAKRKRVFRLVRSIPGELEMSILVGHYSDQSGENRPNIRYAEGDLASEKKGKQGKCELTNGKGRR</sequence>
<organism evidence="2 3">
    <name type="scientific">Ilex paraguariensis</name>
    <name type="common">yerba mate</name>
    <dbReference type="NCBI Taxonomy" id="185542"/>
    <lineage>
        <taxon>Eukaryota</taxon>
        <taxon>Viridiplantae</taxon>
        <taxon>Streptophyta</taxon>
        <taxon>Embryophyta</taxon>
        <taxon>Tracheophyta</taxon>
        <taxon>Spermatophyta</taxon>
        <taxon>Magnoliopsida</taxon>
        <taxon>eudicotyledons</taxon>
        <taxon>Gunneridae</taxon>
        <taxon>Pentapetalae</taxon>
        <taxon>asterids</taxon>
        <taxon>campanulids</taxon>
        <taxon>Aquifoliales</taxon>
        <taxon>Aquifoliaceae</taxon>
        <taxon>Ilex</taxon>
    </lineage>
</organism>
<gene>
    <name evidence="2" type="ORF">ILEXP_LOCUS58101</name>
</gene>
<feature type="region of interest" description="Disordered" evidence="1">
    <location>
        <begin position="76"/>
        <end position="99"/>
    </location>
</feature>
<name>A0ABC8V2G9_9AQUA</name>
<reference evidence="2 3" key="1">
    <citation type="submission" date="2024-02" db="EMBL/GenBank/DDBJ databases">
        <authorList>
            <person name="Vignale AGUSTIN F."/>
            <person name="Sosa J E."/>
            <person name="Modenutti C."/>
        </authorList>
    </citation>
    <scope>NUCLEOTIDE SEQUENCE [LARGE SCALE GENOMIC DNA]</scope>
</reference>
<evidence type="ECO:0000313" key="3">
    <source>
        <dbReference type="Proteomes" id="UP001642360"/>
    </source>
</evidence>
<comment type="caution">
    <text evidence="2">The sequence shown here is derived from an EMBL/GenBank/DDBJ whole genome shotgun (WGS) entry which is preliminary data.</text>
</comment>
<evidence type="ECO:0000256" key="1">
    <source>
        <dbReference type="SAM" id="MobiDB-lite"/>
    </source>
</evidence>
<dbReference type="EMBL" id="CAUOFW020010024">
    <property type="protein sequence ID" value="CAK9187536.1"/>
    <property type="molecule type" value="Genomic_DNA"/>
</dbReference>
<dbReference type="Proteomes" id="UP001642360">
    <property type="component" value="Unassembled WGS sequence"/>
</dbReference>